<comment type="caution">
    <text evidence="2">The sequence shown here is derived from an EMBL/GenBank/DDBJ whole genome shotgun (WGS) entry which is preliminary data.</text>
</comment>
<name>A0A0J8GUH0_9ALTE</name>
<dbReference type="AlphaFoldDB" id="A0A0J8GUH0"/>
<evidence type="ECO:0000313" key="3">
    <source>
        <dbReference type="Proteomes" id="UP000037600"/>
    </source>
</evidence>
<dbReference type="Proteomes" id="UP000037600">
    <property type="component" value="Unassembled WGS sequence"/>
</dbReference>
<proteinExistence type="predicted"/>
<dbReference type="OrthoDB" id="6382295at2"/>
<evidence type="ECO:0008006" key="4">
    <source>
        <dbReference type="Google" id="ProtNLM"/>
    </source>
</evidence>
<evidence type="ECO:0000256" key="1">
    <source>
        <dbReference type="SAM" id="SignalP"/>
    </source>
</evidence>
<feature type="signal peptide" evidence="1">
    <location>
        <begin position="1"/>
        <end position="22"/>
    </location>
</feature>
<reference evidence="2 3" key="1">
    <citation type="submission" date="2015-04" db="EMBL/GenBank/DDBJ databases">
        <title>Draft Genome Sequence of the Novel Agar-Digesting Marine Bacterium Q1.</title>
        <authorList>
            <person name="Li Y."/>
            <person name="Li D."/>
            <person name="Chen G."/>
            <person name="Du Z."/>
        </authorList>
    </citation>
    <scope>NUCLEOTIDE SEQUENCE [LARGE SCALE GENOMIC DNA]</scope>
    <source>
        <strain evidence="2 3">Q1</strain>
    </source>
</reference>
<sequence length="326" mass="36239">MIPYIRIAVSCCLLIFSNLVCANLLHTQSISLQQGWNAIYLSVDPESTDLNTLLADTEIDLVASYFSPLSSVEFIDDPSEQDWKSAAWHKWVSPQRDDSFLTNMFQLSSGRGYLVHAKQDYTWQVTGKIKIAETNWQANAFTLIGFDIDDNTAPTFEQFFRGSPAHQNLIAYQLLDNKWQLIDQPSQTFVQANSAYWIYSQGDSTFSGGLEFSDLAVDGIDFQGLTSELSFNIKNVSNQSFTFSLAAISGTDSAALVPLSIEQGITDNSNIVNFESASFPRLDAGEYTQVRLVVDRSLMSAGENRQSFIEMIGAGVKRLIPINANK</sequence>
<gene>
    <name evidence="2" type="ORF">XM47_15180</name>
</gene>
<dbReference type="STRING" id="1513271.XM47_15180"/>
<keyword evidence="1" id="KW-0732">Signal</keyword>
<accession>A0A0J8GUH0</accession>
<dbReference type="EMBL" id="LAZL01000027">
    <property type="protein sequence ID" value="KMT64333.1"/>
    <property type="molecule type" value="Genomic_DNA"/>
</dbReference>
<organism evidence="2 3">
    <name type="scientific">Catenovulum maritimum</name>
    <dbReference type="NCBI Taxonomy" id="1513271"/>
    <lineage>
        <taxon>Bacteria</taxon>
        <taxon>Pseudomonadati</taxon>
        <taxon>Pseudomonadota</taxon>
        <taxon>Gammaproteobacteria</taxon>
        <taxon>Alteromonadales</taxon>
        <taxon>Alteromonadaceae</taxon>
        <taxon>Catenovulum</taxon>
    </lineage>
</organism>
<dbReference type="RefSeq" id="WP_048694331.1">
    <property type="nucleotide sequence ID" value="NZ_KQ130499.1"/>
</dbReference>
<keyword evidence="3" id="KW-1185">Reference proteome</keyword>
<evidence type="ECO:0000313" key="2">
    <source>
        <dbReference type="EMBL" id="KMT64333.1"/>
    </source>
</evidence>
<feature type="chain" id="PRO_5005298756" description="CARDB domain-containing protein" evidence="1">
    <location>
        <begin position="23"/>
        <end position="326"/>
    </location>
</feature>
<protein>
    <recommendedName>
        <fullName evidence="4">CARDB domain-containing protein</fullName>
    </recommendedName>
</protein>